<comment type="subcellular location">
    <subcellularLocation>
        <location evidence="1">Cell membrane</location>
        <topology evidence="1">Multi-pass membrane protein</topology>
    </subcellularLocation>
</comment>
<feature type="transmembrane region" description="Helical" evidence="6">
    <location>
        <begin position="31"/>
        <end position="51"/>
    </location>
</feature>
<dbReference type="Pfam" id="PF01810">
    <property type="entry name" value="LysE"/>
    <property type="match status" value="1"/>
</dbReference>
<dbReference type="GO" id="GO:0015171">
    <property type="term" value="F:amino acid transmembrane transporter activity"/>
    <property type="evidence" value="ECO:0007669"/>
    <property type="project" value="TreeGrafter"/>
</dbReference>
<keyword evidence="8" id="KW-1185">Reference proteome</keyword>
<dbReference type="Proteomes" id="UP000295560">
    <property type="component" value="Unassembled WGS sequence"/>
</dbReference>
<evidence type="ECO:0000256" key="4">
    <source>
        <dbReference type="ARBA" id="ARBA00022989"/>
    </source>
</evidence>
<gene>
    <name evidence="7" type="ORF">EV378_0412</name>
</gene>
<protein>
    <submittedName>
        <fullName evidence="7">Threonine/homoserine/homoserine lactone efflux protein</fullName>
    </submittedName>
</protein>
<name>A0A4V2PIM1_PSEEN</name>
<dbReference type="GO" id="GO:0005886">
    <property type="term" value="C:plasma membrane"/>
    <property type="evidence" value="ECO:0007669"/>
    <property type="project" value="UniProtKB-SubCell"/>
</dbReference>
<reference evidence="7 8" key="1">
    <citation type="submission" date="2019-03" db="EMBL/GenBank/DDBJ databases">
        <title>Sequencing the genomes of 1000 actinobacteria strains.</title>
        <authorList>
            <person name="Klenk H.-P."/>
        </authorList>
    </citation>
    <scope>NUCLEOTIDE SEQUENCE [LARGE SCALE GENOMIC DNA]</scope>
    <source>
        <strain evidence="7 8">DSM 44969</strain>
    </source>
</reference>
<feature type="transmembrane region" description="Helical" evidence="6">
    <location>
        <begin position="176"/>
        <end position="195"/>
    </location>
</feature>
<keyword evidence="2" id="KW-1003">Cell membrane</keyword>
<sequence length="198" mass="20105">MFLVVPGPGMLFILGRAIALGARAALATAVGNYVGVLVLLAGVSAGVGLLVERVAVVLVVLKFVGAAYLVWLGVQAYRHRGQLAASLSAPADSASRPTRAFLEGSVVGLTNPKAIVFFATVLPQFTDPAQGSVGVQVAVFGLAFCTLAAVLDAVWALGAGSARDWFATSPRRLRRLGGAGGLTMIGLGIGVAATGRHP</sequence>
<evidence type="ECO:0000256" key="3">
    <source>
        <dbReference type="ARBA" id="ARBA00022692"/>
    </source>
</evidence>
<keyword evidence="5 6" id="KW-0472">Membrane</keyword>
<dbReference type="AlphaFoldDB" id="A0A4V2PIM1"/>
<proteinExistence type="predicted"/>
<accession>A0A4V2PIM1</accession>
<feature type="transmembrane region" description="Helical" evidence="6">
    <location>
        <begin position="56"/>
        <end position="74"/>
    </location>
</feature>
<keyword evidence="4 6" id="KW-1133">Transmembrane helix</keyword>
<evidence type="ECO:0000313" key="8">
    <source>
        <dbReference type="Proteomes" id="UP000295560"/>
    </source>
</evidence>
<dbReference type="PANTHER" id="PTHR30086">
    <property type="entry name" value="ARGININE EXPORTER PROTEIN ARGO"/>
    <property type="match status" value="1"/>
</dbReference>
<dbReference type="PIRSF" id="PIRSF006324">
    <property type="entry name" value="LeuE"/>
    <property type="match status" value="1"/>
</dbReference>
<comment type="caution">
    <text evidence="7">The sequence shown here is derived from an EMBL/GenBank/DDBJ whole genome shotgun (WGS) entry which is preliminary data.</text>
</comment>
<feature type="transmembrane region" description="Helical" evidence="6">
    <location>
        <begin position="133"/>
        <end position="155"/>
    </location>
</feature>
<organism evidence="7 8">
    <name type="scientific">Pseudonocardia endophytica</name>
    <dbReference type="NCBI Taxonomy" id="401976"/>
    <lineage>
        <taxon>Bacteria</taxon>
        <taxon>Bacillati</taxon>
        <taxon>Actinomycetota</taxon>
        <taxon>Actinomycetes</taxon>
        <taxon>Pseudonocardiales</taxon>
        <taxon>Pseudonocardiaceae</taxon>
        <taxon>Pseudonocardia</taxon>
    </lineage>
</organism>
<evidence type="ECO:0000256" key="5">
    <source>
        <dbReference type="ARBA" id="ARBA00023136"/>
    </source>
</evidence>
<dbReference type="PANTHER" id="PTHR30086:SF20">
    <property type="entry name" value="ARGININE EXPORTER PROTEIN ARGO-RELATED"/>
    <property type="match status" value="1"/>
</dbReference>
<evidence type="ECO:0000256" key="2">
    <source>
        <dbReference type="ARBA" id="ARBA00022475"/>
    </source>
</evidence>
<evidence type="ECO:0000313" key="7">
    <source>
        <dbReference type="EMBL" id="TCK24636.1"/>
    </source>
</evidence>
<dbReference type="InterPro" id="IPR001123">
    <property type="entry name" value="LeuE-type"/>
</dbReference>
<evidence type="ECO:0000256" key="1">
    <source>
        <dbReference type="ARBA" id="ARBA00004651"/>
    </source>
</evidence>
<dbReference type="EMBL" id="SMFZ01000001">
    <property type="protein sequence ID" value="TCK24636.1"/>
    <property type="molecule type" value="Genomic_DNA"/>
</dbReference>
<keyword evidence="3 6" id="KW-0812">Transmembrane</keyword>
<evidence type="ECO:0000256" key="6">
    <source>
        <dbReference type="SAM" id="Phobius"/>
    </source>
</evidence>